<name>A0A0P7YYU1_SCLFO</name>
<dbReference type="PANTHER" id="PTHR34034:SF2">
    <property type="entry name" value="PROTEIN FAM180A"/>
    <property type="match status" value="1"/>
</dbReference>
<organism evidence="1 2">
    <name type="scientific">Scleropages formosus</name>
    <name type="common">Asian bonytongue</name>
    <name type="synonym">Osteoglossum formosum</name>
    <dbReference type="NCBI Taxonomy" id="113540"/>
    <lineage>
        <taxon>Eukaryota</taxon>
        <taxon>Metazoa</taxon>
        <taxon>Chordata</taxon>
        <taxon>Craniata</taxon>
        <taxon>Vertebrata</taxon>
        <taxon>Euteleostomi</taxon>
        <taxon>Actinopterygii</taxon>
        <taxon>Neopterygii</taxon>
        <taxon>Teleostei</taxon>
        <taxon>Osteoglossocephala</taxon>
        <taxon>Osteoglossomorpha</taxon>
        <taxon>Osteoglossiformes</taxon>
        <taxon>Osteoglossidae</taxon>
        <taxon>Scleropages</taxon>
    </lineage>
</organism>
<dbReference type="PANTHER" id="PTHR34034">
    <property type="entry name" value="PROTEIN FAM180A-RELATED"/>
    <property type="match status" value="1"/>
</dbReference>
<sequence>MAGVMACGCWTRALVRWGEKGEGRKNDTGRKRSSVSRRSSEGGARWAANDCSRTMDWTAVIILLMCSGAQVCDAQRRTRALYPSAFRVKRGIPSMVNPIFQNSIDDVNLLFEILLAGTQMEDEHSPFSVQDEELNSLRRIQKLQVICDEVIPRKLTDIRRLTSELLRHPGILHREDFERTVLTFVYTAHRMLNTAGHQKDVWTESFLNLYEAIKQDITTA</sequence>
<dbReference type="AlphaFoldDB" id="A0A0P7YYU1"/>
<reference evidence="1 2" key="1">
    <citation type="submission" date="2015-08" db="EMBL/GenBank/DDBJ databases">
        <title>The genome of the Asian arowana (Scleropages formosus).</title>
        <authorList>
            <person name="Tan M.H."/>
            <person name="Gan H.M."/>
            <person name="Croft L.J."/>
            <person name="Austin C.M."/>
        </authorList>
    </citation>
    <scope>NUCLEOTIDE SEQUENCE [LARGE SCALE GENOMIC DNA]</scope>
    <source>
        <strain evidence="1">Aro1</strain>
    </source>
</reference>
<dbReference type="Pfam" id="PF15173">
    <property type="entry name" value="FAM180"/>
    <property type="match status" value="1"/>
</dbReference>
<accession>A0A0P7YYU1</accession>
<dbReference type="EMBL" id="JARO02002188">
    <property type="protein sequence ID" value="KPP73328.1"/>
    <property type="molecule type" value="Genomic_DNA"/>
</dbReference>
<gene>
    <name evidence="1" type="ORF">Z043_107596</name>
</gene>
<dbReference type="InterPro" id="IPR029170">
    <property type="entry name" value="FAM180"/>
</dbReference>
<evidence type="ECO:0000313" key="2">
    <source>
        <dbReference type="Proteomes" id="UP000034805"/>
    </source>
</evidence>
<protein>
    <submittedName>
        <fullName evidence="1">UNQ1940/PRO4423-like</fullName>
    </submittedName>
</protein>
<proteinExistence type="predicted"/>
<evidence type="ECO:0000313" key="1">
    <source>
        <dbReference type="EMBL" id="KPP73328.1"/>
    </source>
</evidence>
<dbReference type="Proteomes" id="UP000034805">
    <property type="component" value="Unassembled WGS sequence"/>
</dbReference>
<comment type="caution">
    <text evidence="1">The sequence shown here is derived from an EMBL/GenBank/DDBJ whole genome shotgun (WGS) entry which is preliminary data.</text>
</comment>